<dbReference type="RefSeq" id="WP_028722283.1">
    <property type="nucleotide sequence ID" value="NZ_CP081343.1"/>
</dbReference>
<name>A0AAJ1FTH2_PANAN</name>
<reference evidence="1" key="1">
    <citation type="submission" date="2022-06" db="EMBL/GenBank/DDBJ databases">
        <title>Dynamics of rice microbiomes reveals core vertical transmitted seed endophytes.</title>
        <authorList>
            <person name="Liao K."/>
            <person name="Zhang X."/>
        </authorList>
    </citation>
    <scope>NUCLEOTIDE SEQUENCE</scope>
    <source>
        <strain evidence="1">JT1-17</strain>
    </source>
</reference>
<comment type="caution">
    <text evidence="1">The sequence shown here is derived from an EMBL/GenBank/DDBJ whole genome shotgun (WGS) entry which is preliminary data.</text>
</comment>
<evidence type="ECO:0000313" key="1">
    <source>
        <dbReference type="EMBL" id="MCW0346481.1"/>
    </source>
</evidence>
<dbReference type="Proteomes" id="UP001208888">
    <property type="component" value="Unassembled WGS sequence"/>
</dbReference>
<sequence>MQTNIIHSDYEEDVHKVIGQAVSRVVASGKPLNKESILSLLRESEQQSVDGTREVYAVAIRKVSKEMD</sequence>
<protein>
    <submittedName>
        <fullName evidence="1">Uncharacterized protein</fullName>
    </submittedName>
</protein>
<proteinExistence type="predicted"/>
<gene>
    <name evidence="1" type="ORF">NB703_004574</name>
</gene>
<organism evidence="1 2">
    <name type="scientific">Pantoea ananas</name>
    <name type="common">Erwinia uredovora</name>
    <dbReference type="NCBI Taxonomy" id="553"/>
    <lineage>
        <taxon>Bacteria</taxon>
        <taxon>Pseudomonadati</taxon>
        <taxon>Pseudomonadota</taxon>
        <taxon>Gammaproteobacteria</taxon>
        <taxon>Enterobacterales</taxon>
        <taxon>Erwiniaceae</taxon>
        <taxon>Pantoea</taxon>
    </lineage>
</organism>
<accession>A0AAJ1FTH2</accession>
<dbReference type="AlphaFoldDB" id="A0AAJ1FTH2"/>
<evidence type="ECO:0000313" key="2">
    <source>
        <dbReference type="Proteomes" id="UP001208888"/>
    </source>
</evidence>
<dbReference type="EMBL" id="JANFVX010000035">
    <property type="protein sequence ID" value="MCW0346481.1"/>
    <property type="molecule type" value="Genomic_DNA"/>
</dbReference>